<dbReference type="EMBL" id="CZAO01000009">
    <property type="protein sequence ID" value="CUP68603.1"/>
    <property type="molecule type" value="Genomic_DNA"/>
</dbReference>
<name>A0A139KC22_BACUN</name>
<evidence type="ECO:0000313" key="3">
    <source>
        <dbReference type="Proteomes" id="UP000095614"/>
    </source>
</evidence>
<dbReference type="EMBL" id="CZAF01000001">
    <property type="protein sequence ID" value="CUO41366.1"/>
    <property type="molecule type" value="Genomic_DNA"/>
</dbReference>
<dbReference type="SUPFAM" id="SSF52540">
    <property type="entry name" value="P-loop containing nucleoside triphosphate hydrolases"/>
    <property type="match status" value="1"/>
</dbReference>
<reference evidence="3 4" key="1">
    <citation type="submission" date="2015-09" db="EMBL/GenBank/DDBJ databases">
        <authorList>
            <consortium name="Pathogen Informatics"/>
        </authorList>
    </citation>
    <scope>NUCLEOTIDE SEQUENCE [LARGE SCALE GENOMIC DNA]</scope>
    <source>
        <strain evidence="1 3">2789STDY5834847</strain>
        <strain evidence="2 4">2789STDY5834898</strain>
    </source>
</reference>
<gene>
    <name evidence="1" type="ORF">ERS852462_00348</name>
    <name evidence="2" type="ORF">ERS852510_02099</name>
</gene>
<organism evidence="2 4">
    <name type="scientific">Bacteroides uniformis</name>
    <dbReference type="NCBI Taxonomy" id="820"/>
    <lineage>
        <taxon>Bacteria</taxon>
        <taxon>Pseudomonadati</taxon>
        <taxon>Bacteroidota</taxon>
        <taxon>Bacteroidia</taxon>
        <taxon>Bacteroidales</taxon>
        <taxon>Bacteroidaceae</taxon>
        <taxon>Bacteroides</taxon>
    </lineage>
</organism>
<dbReference type="Proteomes" id="UP000095766">
    <property type="component" value="Unassembled WGS sequence"/>
</dbReference>
<protein>
    <submittedName>
        <fullName evidence="2">Predicted ATPase (AAA+ superfamily)</fullName>
    </submittedName>
</protein>
<dbReference type="AlphaFoldDB" id="A0A139KC22"/>
<evidence type="ECO:0000313" key="1">
    <source>
        <dbReference type="EMBL" id="CUO41366.1"/>
    </source>
</evidence>
<dbReference type="Proteomes" id="UP000095614">
    <property type="component" value="Unassembled WGS sequence"/>
</dbReference>
<accession>A0A139KC22</accession>
<sequence>MMGEIFTSPARPFYQSTAIMELHPIDIGTYTKFIRKHFLIANKDITEETVQNVYERFEGITWYIQFISNSLYAMTATGEICTADKVSIAIENI</sequence>
<evidence type="ECO:0000313" key="4">
    <source>
        <dbReference type="Proteomes" id="UP000095766"/>
    </source>
</evidence>
<dbReference type="PATRIC" id="fig|820.27.peg.1212"/>
<evidence type="ECO:0000313" key="2">
    <source>
        <dbReference type="EMBL" id="CUP68603.1"/>
    </source>
</evidence>
<dbReference type="InterPro" id="IPR027417">
    <property type="entry name" value="P-loop_NTPase"/>
</dbReference>
<proteinExistence type="predicted"/>